<protein>
    <submittedName>
        <fullName evidence="3">Uncharacterized protein</fullName>
    </submittedName>
</protein>
<feature type="signal peptide" evidence="2">
    <location>
        <begin position="1"/>
        <end position="23"/>
    </location>
</feature>
<feature type="chain" id="PRO_5036210413" evidence="2">
    <location>
        <begin position="24"/>
        <end position="260"/>
    </location>
</feature>
<dbReference type="EMBL" id="CAJPEX010012348">
    <property type="protein sequence ID" value="CAG0925341.1"/>
    <property type="molecule type" value="Genomic_DNA"/>
</dbReference>
<proteinExistence type="predicted"/>
<evidence type="ECO:0000313" key="3">
    <source>
        <dbReference type="EMBL" id="CAD7285189.1"/>
    </source>
</evidence>
<dbReference type="EMBL" id="OA894385">
    <property type="protein sequence ID" value="CAD7285189.1"/>
    <property type="molecule type" value="Genomic_DNA"/>
</dbReference>
<accession>A0A7R9C107</accession>
<reference evidence="3" key="1">
    <citation type="submission" date="2020-11" db="EMBL/GenBank/DDBJ databases">
        <authorList>
            <person name="Tran Van P."/>
        </authorList>
    </citation>
    <scope>NUCLEOTIDE SEQUENCE</scope>
</reference>
<keyword evidence="4" id="KW-1185">Reference proteome</keyword>
<keyword evidence="2" id="KW-0732">Signal</keyword>
<evidence type="ECO:0000256" key="2">
    <source>
        <dbReference type="SAM" id="SignalP"/>
    </source>
</evidence>
<evidence type="ECO:0000256" key="1">
    <source>
        <dbReference type="SAM" id="MobiDB-lite"/>
    </source>
</evidence>
<dbReference type="Proteomes" id="UP000678499">
    <property type="component" value="Unassembled WGS sequence"/>
</dbReference>
<gene>
    <name evidence="3" type="ORF">NMOB1V02_LOCUS12791</name>
</gene>
<sequence>MTIKAGLTLCFLVCAILGHGVFCAPVAVADNDGGDGGNERSGGVIVPGDAPWDRDAFAPGMGRWTTLGKGILQLQVPCLSFPFLGSSAVAADFILPGDLYLSIYFSESVDPLDKFFVVRLRILFLFGYRITESEAWKKKEALSGEMEEFFVPREIEFRAACRKLVSETSRRIGKGKELKSPTELARQFKIPSAIFDENEIMRRRQIHGFVDGLPSEADEAESFSDDFSQPHFESERNTERNDVVEMDTAEEIIQTDSAPE</sequence>
<feature type="region of interest" description="Disordered" evidence="1">
    <location>
        <begin position="217"/>
        <end position="260"/>
    </location>
</feature>
<organism evidence="3">
    <name type="scientific">Notodromas monacha</name>
    <dbReference type="NCBI Taxonomy" id="399045"/>
    <lineage>
        <taxon>Eukaryota</taxon>
        <taxon>Metazoa</taxon>
        <taxon>Ecdysozoa</taxon>
        <taxon>Arthropoda</taxon>
        <taxon>Crustacea</taxon>
        <taxon>Oligostraca</taxon>
        <taxon>Ostracoda</taxon>
        <taxon>Podocopa</taxon>
        <taxon>Podocopida</taxon>
        <taxon>Cypridocopina</taxon>
        <taxon>Cypridoidea</taxon>
        <taxon>Cyprididae</taxon>
        <taxon>Notodromas</taxon>
    </lineage>
</organism>
<name>A0A7R9C107_9CRUS</name>
<evidence type="ECO:0000313" key="4">
    <source>
        <dbReference type="Proteomes" id="UP000678499"/>
    </source>
</evidence>
<dbReference type="AlphaFoldDB" id="A0A7R9C107"/>
<feature type="compositionally biased region" description="Basic and acidic residues" evidence="1">
    <location>
        <begin position="232"/>
        <end position="243"/>
    </location>
</feature>
<feature type="non-terminal residue" evidence="3">
    <location>
        <position position="260"/>
    </location>
</feature>